<dbReference type="EMBL" id="JAMLJM010000003">
    <property type="protein sequence ID" value="MCL9808954.1"/>
    <property type="molecule type" value="Genomic_DNA"/>
</dbReference>
<dbReference type="PANTHER" id="PTHR10161">
    <property type="entry name" value="TARTRATE-RESISTANT ACID PHOSPHATASE TYPE 5"/>
    <property type="match status" value="1"/>
</dbReference>
<dbReference type="PANTHER" id="PTHR10161:SF14">
    <property type="entry name" value="TARTRATE-RESISTANT ACID PHOSPHATASE TYPE 5"/>
    <property type="match status" value="1"/>
</dbReference>
<evidence type="ECO:0000313" key="4">
    <source>
        <dbReference type="EMBL" id="MCL9808954.1"/>
    </source>
</evidence>
<dbReference type="SUPFAM" id="SSF56300">
    <property type="entry name" value="Metallo-dependent phosphatases"/>
    <property type="match status" value="1"/>
</dbReference>
<dbReference type="RefSeq" id="WP_250592354.1">
    <property type="nucleotide sequence ID" value="NZ_JAMLJM010000003.1"/>
</dbReference>
<evidence type="ECO:0000256" key="2">
    <source>
        <dbReference type="ARBA" id="ARBA00022801"/>
    </source>
</evidence>
<evidence type="ECO:0000259" key="3">
    <source>
        <dbReference type="Pfam" id="PF00149"/>
    </source>
</evidence>
<dbReference type="InterPro" id="IPR029052">
    <property type="entry name" value="Metallo-depent_PP-like"/>
</dbReference>
<gene>
    <name evidence="4" type="ORF">NAT50_06225</name>
</gene>
<name>A0ABT0TN84_9FLAO</name>
<organism evidence="4 5">
    <name type="scientific">Flavobacterium luminosum</name>
    <dbReference type="NCBI Taxonomy" id="2949086"/>
    <lineage>
        <taxon>Bacteria</taxon>
        <taxon>Pseudomonadati</taxon>
        <taxon>Bacteroidota</taxon>
        <taxon>Flavobacteriia</taxon>
        <taxon>Flavobacteriales</taxon>
        <taxon>Flavobacteriaceae</taxon>
        <taxon>Flavobacterium</taxon>
    </lineage>
</organism>
<keyword evidence="5" id="KW-1185">Reference proteome</keyword>
<evidence type="ECO:0000256" key="1">
    <source>
        <dbReference type="ARBA" id="ARBA00022729"/>
    </source>
</evidence>
<feature type="domain" description="Calcineurin-like phosphoesterase" evidence="3">
    <location>
        <begin position="74"/>
        <end position="299"/>
    </location>
</feature>
<evidence type="ECO:0000313" key="5">
    <source>
        <dbReference type="Proteomes" id="UP001317191"/>
    </source>
</evidence>
<keyword evidence="1" id="KW-0732">Signal</keyword>
<protein>
    <submittedName>
        <fullName evidence="4">Metallophosphoesterase</fullName>
    </submittedName>
</protein>
<dbReference type="InterPro" id="IPR051558">
    <property type="entry name" value="Metallophosphoesterase_PAP"/>
</dbReference>
<dbReference type="PROSITE" id="PS51257">
    <property type="entry name" value="PROKAR_LIPOPROTEIN"/>
    <property type="match status" value="1"/>
</dbReference>
<dbReference type="Gene3D" id="3.60.21.10">
    <property type="match status" value="1"/>
</dbReference>
<dbReference type="Proteomes" id="UP001317191">
    <property type="component" value="Unassembled WGS sequence"/>
</dbReference>
<reference evidence="4 5" key="1">
    <citation type="submission" date="2022-05" db="EMBL/GenBank/DDBJ databases">
        <title>Flavobacterium sp., isolated from activated sludge.</title>
        <authorList>
            <person name="Ran Q."/>
        </authorList>
    </citation>
    <scope>NUCLEOTIDE SEQUENCE [LARGE SCALE GENOMIC DNA]</scope>
    <source>
        <strain evidence="4 5">HXWNR70</strain>
    </source>
</reference>
<accession>A0ABT0TN84</accession>
<comment type="caution">
    <text evidence="4">The sequence shown here is derived from an EMBL/GenBank/DDBJ whole genome shotgun (WGS) entry which is preliminary data.</text>
</comment>
<keyword evidence="2" id="KW-0378">Hydrolase</keyword>
<dbReference type="InterPro" id="IPR004843">
    <property type="entry name" value="Calcineurin-like_PHP"/>
</dbReference>
<dbReference type="Pfam" id="PF00149">
    <property type="entry name" value="Metallophos"/>
    <property type="match status" value="1"/>
</dbReference>
<sequence>MKLFWVNKSYHKSIHALWVITVIFLQSCATLSPQFGKKTVSTFTENHQDTVSSAHTLYLLGDAGNADDPTTQNTLSLVEEKLKKSNKNATLLFLGDNIYPSGMPSDKDHPLRTSAETKLKNQLKITENFSGKIFFLSGNHDWYQGTKGLKEQETFINNYLKTKKAFLPKNNCPLESVKINDFTSLIVINSQWFLEDWNLHPTLNDDCDIKTREKFFEEFESLINKNQNKITLVAIHHPLVSNGSHGGQFSWRKQLFPASSKIPLPILGSLVNLLRKTSGISPQDLQNKTYASLIKRLFPIIQNRDNIIVLSGHEHNLQYIEQEGLKQIISGSASKKDAARALQPVSFSFGGNGYTVLDIKKDQSVYVHFFSTEKGMEKEILRRKILIPKIIQDSIYPKTTSKTVFASIYTPEMTQKNKFYKFLWGKHYRDYYSKPIEVPVVYLDTLYGGVQPTIAGGGHQSLSLRLKDKNGSEFVMRGLKKSAARFLQTVAFKDQNIETEFKNTTAEKFIYDYYTTSHPYTPFIIANLADQVGIYHSNPKLYYIPKQNALGQYNETFGDGLYMIEERPTDEHKDLSSFGKPDAIVGSDEVLANLRKESKYEVDEASYIKARLFDMLIGDWDRHADQWRWAEYHREGKIIYQPIPRDRDQAFSKADGALLQLITRIPATRHMKSFKKDFPDAKWFNLAARSLDVALIRNNDVDVWKAQANAIVNQLTDEGIDLAFAGLPSEINRDSITAELKSNLKYRKKHLADYAVKYQNLLEKKILLLGTDQKEKFIVTRLAEGATRIEIIRLVKGIEEVEFTKLYHPKKTKEIWIYGLDNNDDFVVEGRENSSILIRLIGGQNNDSYTIHNGKKVKIYDFKSKANEFKVTSTASISLTEDYETNEFYYKRPVLNATMILPSIGSNPDDGIKLGMALNYVQYGFINAPYARKHNFKGNYYFATQGFELFYHGIWTKVLKNWNFELESQYTTPNFSINYFGFGNETINDDSKMGMDYNRVKIQQFRISPSLRKLGRNGSDLQIQASFESIEVEETPNRFVDLPNNVSPKVFNYQQFAGIGMRYGFENYDNVSLPTMGMTFYIQAHWKTNLSDTRKNFPYLEGAYGISHKIIPNGRLVFGTLLKGKAVLNNNYEFYQGATLGGDYDLRGYRTQRYLGKQAFYQSSDLRWTFGKFNRV</sequence>
<proteinExistence type="predicted"/>